<dbReference type="EMBL" id="JAHFXS010000193">
    <property type="protein sequence ID" value="KAG9987859.1"/>
    <property type="molecule type" value="Genomic_DNA"/>
</dbReference>
<gene>
    <name evidence="2" type="ORF">KCU98_g3043</name>
</gene>
<feature type="non-terminal residue" evidence="2">
    <location>
        <position position="195"/>
    </location>
</feature>
<evidence type="ECO:0000313" key="3">
    <source>
        <dbReference type="Proteomes" id="UP000729357"/>
    </source>
</evidence>
<feature type="region of interest" description="Disordered" evidence="1">
    <location>
        <begin position="1"/>
        <end position="41"/>
    </location>
</feature>
<feature type="compositionally biased region" description="Polar residues" evidence="1">
    <location>
        <begin position="1"/>
        <end position="22"/>
    </location>
</feature>
<keyword evidence="3" id="KW-1185">Reference proteome</keyword>
<reference evidence="2" key="2">
    <citation type="submission" date="2021-08" db="EMBL/GenBank/DDBJ databases">
        <authorList>
            <person name="Gostincar C."/>
            <person name="Sun X."/>
            <person name="Song Z."/>
            <person name="Gunde-Cimerman N."/>
        </authorList>
    </citation>
    <scope>NUCLEOTIDE SEQUENCE</scope>
    <source>
        <strain evidence="2">EXF-9298</strain>
    </source>
</reference>
<proteinExistence type="predicted"/>
<comment type="caution">
    <text evidence="2">The sequence shown here is derived from an EMBL/GenBank/DDBJ whole genome shotgun (WGS) entry which is preliminary data.</text>
</comment>
<evidence type="ECO:0000256" key="1">
    <source>
        <dbReference type="SAM" id="MobiDB-lite"/>
    </source>
</evidence>
<organism evidence="2 3">
    <name type="scientific">Aureobasidium melanogenum</name>
    <name type="common">Aureobasidium pullulans var. melanogenum</name>
    <dbReference type="NCBI Taxonomy" id="46634"/>
    <lineage>
        <taxon>Eukaryota</taxon>
        <taxon>Fungi</taxon>
        <taxon>Dikarya</taxon>
        <taxon>Ascomycota</taxon>
        <taxon>Pezizomycotina</taxon>
        <taxon>Dothideomycetes</taxon>
        <taxon>Dothideomycetidae</taxon>
        <taxon>Dothideales</taxon>
        <taxon>Saccotheciaceae</taxon>
        <taxon>Aureobasidium</taxon>
    </lineage>
</organism>
<protein>
    <submittedName>
        <fullName evidence="2">Uncharacterized protein</fullName>
    </submittedName>
</protein>
<sequence length="195" mass="21832">MTVHDTPNTPSRSSPVRKSTTIFALKTPISKPPQPKARTPRNRFVTYKQCLANDNAARYRAKSLVKESDQYIFEMDQQKREQMLEAAAEEIDARRIKNGEHVSCLFEEAQEIEETPLSPEEAAEKWETTKIEIAAKVSGLRGTPKPKVRMVPKKMASSDEKVKIEESVADLASEVGLAPEMLTSKGLSVIMLDDD</sequence>
<dbReference type="Proteomes" id="UP000729357">
    <property type="component" value="Unassembled WGS sequence"/>
</dbReference>
<name>A0A9P8G2P4_AURME</name>
<evidence type="ECO:0000313" key="2">
    <source>
        <dbReference type="EMBL" id="KAG9987859.1"/>
    </source>
</evidence>
<accession>A0A9P8G2P4</accession>
<reference evidence="2" key="1">
    <citation type="journal article" date="2021" name="J Fungi (Basel)">
        <title>Virulence traits and population genomics of the black yeast Aureobasidium melanogenum.</title>
        <authorList>
            <person name="Cernosa A."/>
            <person name="Sun X."/>
            <person name="Gostincar C."/>
            <person name="Fang C."/>
            <person name="Gunde-Cimerman N."/>
            <person name="Song Z."/>
        </authorList>
    </citation>
    <scope>NUCLEOTIDE SEQUENCE</scope>
    <source>
        <strain evidence="2">EXF-9298</strain>
    </source>
</reference>
<dbReference type="AlphaFoldDB" id="A0A9P8G2P4"/>